<sequence length="444" mass="48332">MQTHFVATPFGRRAMSLGMIASQAAARDIPAGTRANKWEVFRHIREARDLIGATDRGLAILNALLSFHPEPELAGDGELVVWPSNEQLMARANGMPATTLRRHLAILVDCGLIIRRDSPNGKRFARKGRDGEIQQAYGFDLSPVLARAAEFGALAESVQAEKKALRVARERLTLLRRDIVKMIDTAIEEKVPGNWGRVLLTYQEIISRLPRNAGRLVAEDVATDLHGLWTELREVLESFAKTQISVANESHSGRHIQNSKPDSNLESIDSEKKKSAAAVDPTTNNVHVLPERELPLTIVLDACPTIGWLAKGGEPIRSWRELLAAAGIARSTLGVSPSAWEEARTAMGDKQAAITIAGIYQRSEQISSAGGYLRSLTDKAREGKYSALPMIMALLRARLDDARKPDGGGGEGASPKNEVPQSSSRPLEISEALKRSFGKPKGSA</sequence>
<feature type="region of interest" description="Disordered" evidence="1">
    <location>
        <begin position="250"/>
        <end position="281"/>
    </location>
</feature>
<name>A0A1I3IAQ4_9HYPH</name>
<dbReference type="Proteomes" id="UP000242763">
    <property type="component" value="Unassembled WGS sequence"/>
</dbReference>
<dbReference type="GO" id="GO:0006355">
    <property type="term" value="P:regulation of DNA-templated transcription"/>
    <property type="evidence" value="ECO:0007669"/>
    <property type="project" value="UniProtKB-ARBA"/>
</dbReference>
<dbReference type="NCBIfam" id="NF040974">
    <property type="entry name" value="RepABC_RepC"/>
    <property type="match status" value="1"/>
</dbReference>
<dbReference type="Pfam" id="PF03428">
    <property type="entry name" value="RP-C"/>
    <property type="match status" value="1"/>
</dbReference>
<proteinExistence type="predicted"/>
<evidence type="ECO:0000259" key="2">
    <source>
        <dbReference type="Pfam" id="PF03428"/>
    </source>
</evidence>
<evidence type="ECO:0000259" key="3">
    <source>
        <dbReference type="Pfam" id="PF11800"/>
    </source>
</evidence>
<dbReference type="InterPro" id="IPR011991">
    <property type="entry name" value="ArsR-like_HTH"/>
</dbReference>
<evidence type="ECO:0000313" key="5">
    <source>
        <dbReference type="Proteomes" id="UP000242763"/>
    </source>
</evidence>
<reference evidence="5" key="1">
    <citation type="submission" date="2016-10" db="EMBL/GenBank/DDBJ databases">
        <authorList>
            <person name="Varghese N."/>
            <person name="Submissions S."/>
        </authorList>
    </citation>
    <scope>NUCLEOTIDE SEQUENCE [LARGE SCALE GENOMIC DNA]</scope>
    <source>
        <strain evidence="5">DSM 21857</strain>
    </source>
</reference>
<dbReference type="InterPro" id="IPR036390">
    <property type="entry name" value="WH_DNA-bd_sf"/>
</dbReference>
<feature type="domain" description="Plasmid replication protein C C-terminal" evidence="3">
    <location>
        <begin position="295"/>
        <end position="396"/>
    </location>
</feature>
<dbReference type="InterPro" id="IPR021760">
    <property type="entry name" value="RepC_C"/>
</dbReference>
<dbReference type="Pfam" id="PF11800">
    <property type="entry name" value="RP-C_C"/>
    <property type="match status" value="1"/>
</dbReference>
<dbReference type="AlphaFoldDB" id="A0A1I3IAQ4"/>
<accession>A0A1I3IAQ4</accession>
<evidence type="ECO:0000256" key="1">
    <source>
        <dbReference type="SAM" id="MobiDB-lite"/>
    </source>
</evidence>
<dbReference type="OrthoDB" id="7488837at2"/>
<keyword evidence="5" id="KW-1185">Reference proteome</keyword>
<dbReference type="InterPro" id="IPR047611">
    <property type="entry name" value="RepABC_RepC"/>
</dbReference>
<dbReference type="NCBIfam" id="NF010396">
    <property type="entry name" value="PRK13824.1"/>
    <property type="match status" value="1"/>
</dbReference>
<dbReference type="EMBL" id="FORF01000002">
    <property type="protein sequence ID" value="SFI44930.1"/>
    <property type="molecule type" value="Genomic_DNA"/>
</dbReference>
<feature type="region of interest" description="Disordered" evidence="1">
    <location>
        <begin position="402"/>
        <end position="444"/>
    </location>
</feature>
<dbReference type="SUPFAM" id="SSF46785">
    <property type="entry name" value="Winged helix' DNA-binding domain"/>
    <property type="match status" value="1"/>
</dbReference>
<protein>
    <submittedName>
        <fullName evidence="4">Replication initiation protein RepC</fullName>
    </submittedName>
</protein>
<feature type="compositionally biased region" description="Polar residues" evidence="1">
    <location>
        <begin position="250"/>
        <end position="267"/>
    </location>
</feature>
<organism evidence="4 5">
    <name type="scientific">Aquamicrobium aerolatum DSM 21857</name>
    <dbReference type="NCBI Taxonomy" id="1121003"/>
    <lineage>
        <taxon>Bacteria</taxon>
        <taxon>Pseudomonadati</taxon>
        <taxon>Pseudomonadota</taxon>
        <taxon>Alphaproteobacteria</taxon>
        <taxon>Hyphomicrobiales</taxon>
        <taxon>Phyllobacteriaceae</taxon>
        <taxon>Aerobium</taxon>
    </lineage>
</organism>
<gene>
    <name evidence="4" type="ORF">SAMN03080618_00479</name>
</gene>
<dbReference type="InterPro" id="IPR005090">
    <property type="entry name" value="RepC_N"/>
</dbReference>
<dbReference type="RefSeq" id="WP_091518130.1">
    <property type="nucleotide sequence ID" value="NZ_FORF01000002.1"/>
</dbReference>
<dbReference type="CDD" id="cd00090">
    <property type="entry name" value="HTH_ARSR"/>
    <property type="match status" value="1"/>
</dbReference>
<feature type="domain" description="Plasmid replication protein C N-terminal" evidence="2">
    <location>
        <begin position="13"/>
        <end position="186"/>
    </location>
</feature>
<evidence type="ECO:0000313" key="4">
    <source>
        <dbReference type="EMBL" id="SFI44930.1"/>
    </source>
</evidence>
<dbReference type="STRING" id="1121003.SAMN03080618_00479"/>